<name>A0A6G1H280_9PEZI</name>
<proteinExistence type="predicted"/>
<dbReference type="OrthoDB" id="5238025at2759"/>
<gene>
    <name evidence="2" type="ORF">K402DRAFT_393031</name>
</gene>
<feature type="transmembrane region" description="Helical" evidence="1">
    <location>
        <begin position="64"/>
        <end position="85"/>
    </location>
</feature>
<keyword evidence="1" id="KW-0472">Membrane</keyword>
<evidence type="ECO:0000256" key="1">
    <source>
        <dbReference type="SAM" id="Phobius"/>
    </source>
</evidence>
<dbReference type="AlphaFoldDB" id="A0A6G1H280"/>
<dbReference type="EMBL" id="ML977153">
    <property type="protein sequence ID" value="KAF1987326.1"/>
    <property type="molecule type" value="Genomic_DNA"/>
</dbReference>
<keyword evidence="1" id="KW-0812">Transmembrane</keyword>
<dbReference type="Proteomes" id="UP000800041">
    <property type="component" value="Unassembled WGS sequence"/>
</dbReference>
<feature type="non-terminal residue" evidence="2">
    <location>
        <position position="124"/>
    </location>
</feature>
<reference evidence="2" key="1">
    <citation type="journal article" date="2020" name="Stud. Mycol.">
        <title>101 Dothideomycetes genomes: a test case for predicting lifestyles and emergence of pathogens.</title>
        <authorList>
            <person name="Haridas S."/>
            <person name="Albert R."/>
            <person name="Binder M."/>
            <person name="Bloem J."/>
            <person name="Labutti K."/>
            <person name="Salamov A."/>
            <person name="Andreopoulos B."/>
            <person name="Baker S."/>
            <person name="Barry K."/>
            <person name="Bills G."/>
            <person name="Bluhm B."/>
            <person name="Cannon C."/>
            <person name="Castanera R."/>
            <person name="Culley D."/>
            <person name="Daum C."/>
            <person name="Ezra D."/>
            <person name="Gonzalez J."/>
            <person name="Henrissat B."/>
            <person name="Kuo A."/>
            <person name="Liang C."/>
            <person name="Lipzen A."/>
            <person name="Lutzoni F."/>
            <person name="Magnuson J."/>
            <person name="Mondo S."/>
            <person name="Nolan M."/>
            <person name="Ohm R."/>
            <person name="Pangilinan J."/>
            <person name="Park H.-J."/>
            <person name="Ramirez L."/>
            <person name="Alfaro M."/>
            <person name="Sun H."/>
            <person name="Tritt A."/>
            <person name="Yoshinaga Y."/>
            <person name="Zwiers L.-H."/>
            <person name="Turgeon B."/>
            <person name="Goodwin S."/>
            <person name="Spatafora J."/>
            <person name="Crous P."/>
            <person name="Grigoriev I."/>
        </authorList>
    </citation>
    <scope>NUCLEOTIDE SEQUENCE</scope>
    <source>
        <strain evidence="2">CBS 113979</strain>
    </source>
</reference>
<keyword evidence="3" id="KW-1185">Reference proteome</keyword>
<evidence type="ECO:0000313" key="3">
    <source>
        <dbReference type="Proteomes" id="UP000800041"/>
    </source>
</evidence>
<protein>
    <submittedName>
        <fullName evidence="2">Uncharacterized protein</fullName>
    </submittedName>
</protein>
<organism evidence="2 3">
    <name type="scientific">Aulographum hederae CBS 113979</name>
    <dbReference type="NCBI Taxonomy" id="1176131"/>
    <lineage>
        <taxon>Eukaryota</taxon>
        <taxon>Fungi</taxon>
        <taxon>Dikarya</taxon>
        <taxon>Ascomycota</taxon>
        <taxon>Pezizomycotina</taxon>
        <taxon>Dothideomycetes</taxon>
        <taxon>Pleosporomycetidae</taxon>
        <taxon>Aulographales</taxon>
        <taxon>Aulographaceae</taxon>
    </lineage>
</organism>
<keyword evidence="1" id="KW-1133">Transmembrane helix</keyword>
<accession>A0A6G1H280</accession>
<sequence length="124" mass="14365">MTTMLVQVSQSAQFSLDIVKEYGRSYDMYFAGIFELGVWTCETKDFPPFAGSHSLAEQCGLSSALRVSLIFQFVLTASLLVVIWWDKREHRKLFAERRYIYDEDGDVELDCSEDQKAGKKKQYR</sequence>
<evidence type="ECO:0000313" key="2">
    <source>
        <dbReference type="EMBL" id="KAF1987326.1"/>
    </source>
</evidence>